<dbReference type="HAMAP" id="MF_00712">
    <property type="entry name" value="GcvPA"/>
    <property type="match status" value="1"/>
</dbReference>
<proteinExistence type="inferred from homology"/>
<evidence type="ECO:0000256" key="2">
    <source>
        <dbReference type="ARBA" id="ARBA00023002"/>
    </source>
</evidence>
<dbReference type="Gene3D" id="3.90.1150.10">
    <property type="entry name" value="Aspartate Aminotransferase, domain 1"/>
    <property type="match status" value="1"/>
</dbReference>
<evidence type="ECO:0000313" key="6">
    <source>
        <dbReference type="EMBL" id="PIS29440.1"/>
    </source>
</evidence>
<evidence type="ECO:0000313" key="7">
    <source>
        <dbReference type="Proteomes" id="UP000231343"/>
    </source>
</evidence>
<comment type="function">
    <text evidence="1 4">The glycine cleavage system catalyzes the degradation of glycine. The P protein binds the alpha-amino group of glycine through its pyridoxal phosphate cofactor; CO(2) is released and the remaining methylamine moiety is then transferred to the lipoamide cofactor of the H protein.</text>
</comment>
<dbReference type="Proteomes" id="UP000231343">
    <property type="component" value="Unassembled WGS sequence"/>
</dbReference>
<feature type="domain" description="Glycine cleavage system P-protein N-terminal" evidence="5">
    <location>
        <begin position="2"/>
        <end position="372"/>
    </location>
</feature>
<dbReference type="SUPFAM" id="SSF53383">
    <property type="entry name" value="PLP-dependent transferases"/>
    <property type="match status" value="1"/>
</dbReference>
<comment type="similarity">
    <text evidence="4">Belongs to the GcvP family. N-terminal subunit subfamily.</text>
</comment>
<organism evidence="6 7">
    <name type="scientific">Candidatus Saganbacteria bacterium CG08_land_8_20_14_0_20_45_16</name>
    <dbReference type="NCBI Taxonomy" id="2014293"/>
    <lineage>
        <taxon>Bacteria</taxon>
        <taxon>Bacillati</taxon>
        <taxon>Saganbacteria</taxon>
    </lineage>
</organism>
<dbReference type="Pfam" id="PF02347">
    <property type="entry name" value="GDC-P"/>
    <property type="match status" value="1"/>
</dbReference>
<dbReference type="GO" id="GO:0009116">
    <property type="term" value="P:nucleoside metabolic process"/>
    <property type="evidence" value="ECO:0007669"/>
    <property type="project" value="InterPro"/>
</dbReference>
<dbReference type="PANTHER" id="PTHR42806">
    <property type="entry name" value="GLYCINE CLEAVAGE SYSTEM P-PROTEIN"/>
    <property type="match status" value="1"/>
</dbReference>
<dbReference type="EC" id="1.4.4.2" evidence="4"/>
<evidence type="ECO:0000256" key="3">
    <source>
        <dbReference type="ARBA" id="ARBA00049026"/>
    </source>
</evidence>
<dbReference type="InterPro" id="IPR049315">
    <property type="entry name" value="GDC-P_N"/>
</dbReference>
<evidence type="ECO:0000256" key="1">
    <source>
        <dbReference type="ARBA" id="ARBA00003788"/>
    </source>
</evidence>
<gene>
    <name evidence="4" type="primary">gcvPA</name>
    <name evidence="6" type="ORF">COT42_05280</name>
</gene>
<dbReference type="EMBL" id="PEYM01000085">
    <property type="protein sequence ID" value="PIS29440.1"/>
    <property type="molecule type" value="Genomic_DNA"/>
</dbReference>
<dbReference type="InterPro" id="IPR015422">
    <property type="entry name" value="PyrdxlP-dep_Trfase_small"/>
</dbReference>
<dbReference type="InterPro" id="IPR015424">
    <property type="entry name" value="PyrdxlP-dep_Trfase"/>
</dbReference>
<reference evidence="6 7" key="1">
    <citation type="submission" date="2017-09" db="EMBL/GenBank/DDBJ databases">
        <title>Depth-based differentiation of microbial function through sediment-hosted aquifers and enrichment of novel symbionts in the deep terrestrial subsurface.</title>
        <authorList>
            <person name="Probst A.J."/>
            <person name="Ladd B."/>
            <person name="Jarett J.K."/>
            <person name="Geller-Mcgrath D.E."/>
            <person name="Sieber C.M."/>
            <person name="Emerson J.B."/>
            <person name="Anantharaman K."/>
            <person name="Thomas B.C."/>
            <person name="Malmstrom R."/>
            <person name="Stieglmeier M."/>
            <person name="Klingl A."/>
            <person name="Woyke T."/>
            <person name="Ryan C.M."/>
            <person name="Banfield J.F."/>
        </authorList>
    </citation>
    <scope>NUCLEOTIDE SEQUENCE [LARGE SCALE GENOMIC DNA]</scope>
    <source>
        <strain evidence="6">CG08_land_8_20_14_0_20_45_16</strain>
    </source>
</reference>
<dbReference type="InterPro" id="IPR023010">
    <property type="entry name" value="GcvPA"/>
</dbReference>
<dbReference type="PANTHER" id="PTHR42806:SF1">
    <property type="entry name" value="GLYCINE DEHYDROGENASE (DECARBOXYLATING)"/>
    <property type="match status" value="1"/>
</dbReference>
<comment type="caution">
    <text evidence="6">The sequence shown here is derived from an EMBL/GenBank/DDBJ whole genome shotgun (WGS) entry which is preliminary data.</text>
</comment>
<comment type="subunit">
    <text evidence="4">The glycine cleavage system is composed of four proteins: P, T, L and H. In this organism, the P 'protein' is a heterodimer of two subunits.</text>
</comment>
<name>A0A2H0XWY5_UNCSA</name>
<protein>
    <recommendedName>
        <fullName evidence="4">Probable glycine dehydrogenase (decarboxylating) subunit 1</fullName>
        <ecNumber evidence="4">1.4.4.2</ecNumber>
    </recommendedName>
    <alternativeName>
        <fullName evidence="4">Glycine cleavage system P-protein subunit 1</fullName>
    </alternativeName>
    <alternativeName>
        <fullName evidence="4">Glycine decarboxylase subunit 1</fullName>
    </alternativeName>
    <alternativeName>
        <fullName evidence="4">Glycine dehydrogenase (aminomethyl-transferring) subunit 1</fullName>
    </alternativeName>
</protein>
<dbReference type="CDD" id="cd00613">
    <property type="entry name" value="GDC-P"/>
    <property type="match status" value="1"/>
</dbReference>
<dbReference type="AlphaFoldDB" id="A0A2H0XWY5"/>
<dbReference type="GO" id="GO:0004375">
    <property type="term" value="F:glycine dehydrogenase (decarboxylating) activity"/>
    <property type="evidence" value="ECO:0007669"/>
    <property type="project" value="UniProtKB-EC"/>
</dbReference>
<dbReference type="NCBIfam" id="NF001696">
    <property type="entry name" value="PRK00451.1"/>
    <property type="match status" value="1"/>
</dbReference>
<dbReference type="PIRSF" id="PIRSF006815">
    <property type="entry name" value="GcvPA"/>
    <property type="match status" value="1"/>
</dbReference>
<sequence length="428" mass="47153">MSYVSNTEADQKELLKTIGKKSLDELFKDVPEKVRLKDDLKLPKPLSEPELLEELRSLSDKNSAPHSSPYPFLGGGSYNHFIPSVVKHIISRSEFYTAYTPYQAEISQGILQAIYEYQTMICELTGMDATNASMYDGATAMAEAALLACRATRRKEILVTQTVNPNYRAVLKTYAAGADLVVKEIPYDKKTGTIAEIRNSIFDIRTACFILQQPNFFGNLEDINGLAEDIHKQGGLFIVSADPISLGLLKAPGDYGADIVVGEGQSLGNPQNFGGPGLGIFAVKKNFIRQMPGRIVGQTVDSDGKRGFVLTLSTREQHIRREKATSNICSNEALCALAAGVYLSVMGKQGLRQVAKLCLQKANYLKKKLPSHLIPFPLTPSFKEFVVRIEKPVGLDLAPFYPELKGCRLICVTELVKKEALEKLAKEL</sequence>
<evidence type="ECO:0000256" key="4">
    <source>
        <dbReference type="HAMAP-Rule" id="MF_00712"/>
    </source>
</evidence>
<evidence type="ECO:0000259" key="5">
    <source>
        <dbReference type="Pfam" id="PF02347"/>
    </source>
</evidence>
<dbReference type="Gene3D" id="3.40.640.10">
    <property type="entry name" value="Type I PLP-dependent aspartate aminotransferase-like (Major domain)"/>
    <property type="match status" value="1"/>
</dbReference>
<keyword evidence="2 4" id="KW-0560">Oxidoreductase</keyword>
<accession>A0A2H0XWY5</accession>
<dbReference type="InterPro" id="IPR020581">
    <property type="entry name" value="GDC_P"/>
</dbReference>
<dbReference type="GO" id="GO:0019464">
    <property type="term" value="P:glycine decarboxylation via glycine cleavage system"/>
    <property type="evidence" value="ECO:0007669"/>
    <property type="project" value="UniProtKB-UniRule"/>
</dbReference>
<comment type="catalytic activity">
    <reaction evidence="3 4">
        <text>N(6)-[(R)-lipoyl]-L-lysyl-[glycine-cleavage complex H protein] + glycine + H(+) = N(6)-[(R)-S(8)-aminomethyldihydrolipoyl]-L-lysyl-[glycine-cleavage complex H protein] + CO2</text>
        <dbReference type="Rhea" id="RHEA:24304"/>
        <dbReference type="Rhea" id="RHEA-COMP:10494"/>
        <dbReference type="Rhea" id="RHEA-COMP:10495"/>
        <dbReference type="ChEBI" id="CHEBI:15378"/>
        <dbReference type="ChEBI" id="CHEBI:16526"/>
        <dbReference type="ChEBI" id="CHEBI:57305"/>
        <dbReference type="ChEBI" id="CHEBI:83099"/>
        <dbReference type="ChEBI" id="CHEBI:83143"/>
        <dbReference type="EC" id="1.4.4.2"/>
    </reaction>
</comment>
<dbReference type="InterPro" id="IPR015421">
    <property type="entry name" value="PyrdxlP-dep_Trfase_major"/>
</dbReference>